<evidence type="ECO:0000256" key="1">
    <source>
        <dbReference type="ARBA" id="ARBA00023015"/>
    </source>
</evidence>
<dbReference type="GO" id="GO:0003700">
    <property type="term" value="F:DNA-binding transcription factor activity"/>
    <property type="evidence" value="ECO:0007669"/>
    <property type="project" value="InterPro"/>
</dbReference>
<accession>A0A1R1LFS1</accession>
<proteinExistence type="predicted"/>
<dbReference type="GO" id="GO:0003677">
    <property type="term" value="F:DNA binding"/>
    <property type="evidence" value="ECO:0007669"/>
    <property type="project" value="UniProtKB-KW"/>
</dbReference>
<protein>
    <submittedName>
        <fullName evidence="5">GntR family transcriptional regulator</fullName>
    </submittedName>
</protein>
<evidence type="ECO:0000313" key="5">
    <source>
        <dbReference type="EMBL" id="OMH26380.1"/>
    </source>
</evidence>
<organism evidence="5 6">
    <name type="scientific">Tersicoccus phoenicis</name>
    <dbReference type="NCBI Taxonomy" id="554083"/>
    <lineage>
        <taxon>Bacteria</taxon>
        <taxon>Bacillati</taxon>
        <taxon>Actinomycetota</taxon>
        <taxon>Actinomycetes</taxon>
        <taxon>Micrococcales</taxon>
        <taxon>Micrococcaceae</taxon>
        <taxon>Tersicoccus</taxon>
    </lineage>
</organism>
<dbReference type="PROSITE" id="PS50949">
    <property type="entry name" value="HTH_GNTR"/>
    <property type="match status" value="1"/>
</dbReference>
<keyword evidence="2" id="KW-0238">DNA-binding</keyword>
<dbReference type="OrthoDB" id="4307011at2"/>
<gene>
    <name evidence="5" type="ORF">BKD30_05160</name>
</gene>
<dbReference type="EMBL" id="MRDE01000022">
    <property type="protein sequence ID" value="OMH26380.1"/>
    <property type="molecule type" value="Genomic_DNA"/>
</dbReference>
<dbReference type="PANTHER" id="PTHR38445">
    <property type="entry name" value="HTH-TYPE TRANSCRIPTIONAL REPRESSOR YTRA"/>
    <property type="match status" value="1"/>
</dbReference>
<evidence type="ECO:0000256" key="3">
    <source>
        <dbReference type="ARBA" id="ARBA00023163"/>
    </source>
</evidence>
<keyword evidence="1" id="KW-0805">Transcription regulation</keyword>
<dbReference type="PANTHER" id="PTHR38445:SF9">
    <property type="entry name" value="HTH-TYPE TRANSCRIPTIONAL REPRESSOR YTRA"/>
    <property type="match status" value="1"/>
</dbReference>
<dbReference type="SMART" id="SM00345">
    <property type="entry name" value="HTH_GNTR"/>
    <property type="match status" value="1"/>
</dbReference>
<dbReference type="AlphaFoldDB" id="A0A1R1LFS1"/>
<evidence type="ECO:0000313" key="6">
    <source>
        <dbReference type="Proteomes" id="UP000187085"/>
    </source>
</evidence>
<dbReference type="InterPro" id="IPR036388">
    <property type="entry name" value="WH-like_DNA-bd_sf"/>
</dbReference>
<evidence type="ECO:0000256" key="2">
    <source>
        <dbReference type="ARBA" id="ARBA00023125"/>
    </source>
</evidence>
<feature type="domain" description="HTH gntR-type" evidence="4">
    <location>
        <begin position="13"/>
        <end position="81"/>
    </location>
</feature>
<comment type="caution">
    <text evidence="5">The sequence shown here is derived from an EMBL/GenBank/DDBJ whole genome shotgun (WGS) entry which is preliminary data.</text>
</comment>
<keyword evidence="3" id="KW-0804">Transcription</keyword>
<sequence length="127" mass="12947">MIDALRIDPASPTAPFEQVRRFIAAAAANGALPAGSRLPPVRVLAQQLNLAANTVARAYRELEEAGIVVTAGRAGTTVAATDAARRKVAAVARELARAARAAGLDQAEAASMLRAAWAADDTGSADG</sequence>
<evidence type="ECO:0000259" key="4">
    <source>
        <dbReference type="PROSITE" id="PS50949"/>
    </source>
</evidence>
<dbReference type="InterPro" id="IPR036390">
    <property type="entry name" value="WH_DNA-bd_sf"/>
</dbReference>
<dbReference type="Pfam" id="PF00392">
    <property type="entry name" value="GntR"/>
    <property type="match status" value="1"/>
</dbReference>
<keyword evidence="6" id="KW-1185">Reference proteome</keyword>
<name>A0A1R1LFS1_9MICC</name>
<dbReference type="STRING" id="554083.BKD30_05160"/>
<dbReference type="InterPro" id="IPR000524">
    <property type="entry name" value="Tscrpt_reg_HTH_GntR"/>
</dbReference>
<dbReference type="SUPFAM" id="SSF46785">
    <property type="entry name" value="Winged helix' DNA-binding domain"/>
    <property type="match status" value="1"/>
</dbReference>
<dbReference type="Gene3D" id="1.10.10.10">
    <property type="entry name" value="Winged helix-like DNA-binding domain superfamily/Winged helix DNA-binding domain"/>
    <property type="match status" value="1"/>
</dbReference>
<dbReference type="Proteomes" id="UP000187085">
    <property type="component" value="Unassembled WGS sequence"/>
</dbReference>
<reference evidence="5 6" key="1">
    <citation type="submission" date="2016-12" db="EMBL/GenBank/DDBJ databases">
        <title>Draft genome of Tersicoccus phoenicis 1P05MA.</title>
        <authorList>
            <person name="Nakajima Y."/>
            <person name="Yoshizawa S."/>
            <person name="Nakamura K."/>
            <person name="Ogura Y."/>
            <person name="Hayashi T."/>
            <person name="Kogure K."/>
        </authorList>
    </citation>
    <scope>NUCLEOTIDE SEQUENCE [LARGE SCALE GENOMIC DNA]</scope>
    <source>
        <strain evidence="5 6">1p05MA</strain>
    </source>
</reference>